<sequence>MSPPSNYNGTRRVEFSGLPTIDSGAPEEQQTPHWDSETDHLLSYFLGDPNGHSTPGQSYQDFSSAPNPSNADMNPPLGMNASYGPGSSRTSSNSTLTDAADPQQPRTPAMQFYHPSHSSSHSSQQQHQPPQPIGYARHTVDNIASMQAAAQQAQQGQSQLVSSSSSSSLSSLAVTLVSGGPVLHHQMHHTGRHHSHAPTTAGTSTSGSTSERPGSANSGKIRASNSDSPPGHGDDSPISPAAMIGTAQENLMLPPPSRNVPPGTGSRGPAPRQANQISSQSSSQQQRRKDGPSTQQPPPPQQAYPIVYPGQSQPVAAVDHGNKDSHLEWLNQLNARAKAANQNQRTNQPANTTILPPGTLVSIQHQAPPVAQHPTAIPVPAAAGTHVFHAGTFPTAAAAAAAVAQNPMLYQAALNHKFHLAATSQGESEEKRARRLERNRESARKSRRRKKERLATLAAQVDKLHTKIEDERKNQVNAMCSTLKQVRHDEMVKLMEEVKENMEQLNQDPAIQQRLATILRSSCGGSQIAQATVEFQYNTLKQVLLPRYQKFLLWLTLHNDGFFTAGKDEYTRRDGKQILRVSSGRVSSKQIGDELTNGWKTEKSDSKKKGKSDSQDIAERSNPTSRALDAPRMWPLLCFELSISVDQEERLMQALKRLQQMENLADYRSQLAAATKMTSSLTDAIISTQCQIASAREEKSFLDVLSPEQTIKFHEWKAANQERSARFIREKRPAPEKCYPVFKETSLVEFCKRLEEVLRISNKKQDEKMEM</sequence>
<feature type="region of interest" description="Disordered" evidence="1">
    <location>
        <begin position="589"/>
        <end position="625"/>
    </location>
</feature>
<organism evidence="3 4">
    <name type="scientific">Seminavis robusta</name>
    <dbReference type="NCBI Taxonomy" id="568900"/>
    <lineage>
        <taxon>Eukaryota</taxon>
        <taxon>Sar</taxon>
        <taxon>Stramenopiles</taxon>
        <taxon>Ochrophyta</taxon>
        <taxon>Bacillariophyta</taxon>
        <taxon>Bacillariophyceae</taxon>
        <taxon>Bacillariophycidae</taxon>
        <taxon>Naviculales</taxon>
        <taxon>Naviculaceae</taxon>
        <taxon>Seminavis</taxon>
    </lineage>
</organism>
<dbReference type="PANTHER" id="PTHR37616">
    <property type="entry name" value="BZIP TRANSCRIPTION FACTOR 60-LIKE"/>
    <property type="match status" value="1"/>
</dbReference>
<feature type="compositionally biased region" description="Low complexity" evidence="1">
    <location>
        <begin position="114"/>
        <end position="128"/>
    </location>
</feature>
<gene>
    <name evidence="3" type="ORF">SEMRO_383_G131280.1</name>
</gene>
<dbReference type="PROSITE" id="PS00036">
    <property type="entry name" value="BZIP_BASIC"/>
    <property type="match status" value="1"/>
</dbReference>
<dbReference type="GO" id="GO:0003700">
    <property type="term" value="F:DNA-binding transcription factor activity"/>
    <property type="evidence" value="ECO:0007669"/>
    <property type="project" value="InterPro"/>
</dbReference>
<feature type="compositionally biased region" description="Basic and acidic residues" evidence="1">
    <location>
        <begin position="600"/>
        <end position="619"/>
    </location>
</feature>
<dbReference type="PROSITE" id="PS50217">
    <property type="entry name" value="BZIP"/>
    <property type="match status" value="1"/>
</dbReference>
<feature type="compositionally biased region" description="Basic residues" evidence="1">
    <location>
        <begin position="185"/>
        <end position="196"/>
    </location>
</feature>
<comment type="caution">
    <text evidence="3">The sequence shown here is derived from an EMBL/GenBank/DDBJ whole genome shotgun (WGS) entry which is preliminary data.</text>
</comment>
<evidence type="ECO:0000256" key="1">
    <source>
        <dbReference type="SAM" id="MobiDB-lite"/>
    </source>
</evidence>
<dbReference type="EMBL" id="CAICTM010000382">
    <property type="protein sequence ID" value="CAB9509289.1"/>
    <property type="molecule type" value="Genomic_DNA"/>
</dbReference>
<feature type="compositionally biased region" description="Polar residues" evidence="1">
    <location>
        <begin position="211"/>
        <end position="228"/>
    </location>
</feature>
<feature type="compositionally biased region" description="Low complexity" evidence="1">
    <location>
        <begin position="144"/>
        <end position="180"/>
    </location>
</feature>
<dbReference type="AlphaFoldDB" id="A0A9N8DVI6"/>
<feature type="compositionally biased region" description="Low complexity" evidence="1">
    <location>
        <begin position="276"/>
        <end position="285"/>
    </location>
</feature>
<dbReference type="SUPFAM" id="SSF57959">
    <property type="entry name" value="Leucine zipper domain"/>
    <property type="match status" value="1"/>
</dbReference>
<dbReference type="Proteomes" id="UP001153069">
    <property type="component" value="Unassembled WGS sequence"/>
</dbReference>
<keyword evidence="4" id="KW-1185">Reference proteome</keyword>
<evidence type="ECO:0000313" key="4">
    <source>
        <dbReference type="Proteomes" id="UP001153069"/>
    </source>
</evidence>
<dbReference type="PANTHER" id="PTHR37616:SF2">
    <property type="entry name" value="BZIP DOMAIN-CONTAINING PROTEIN"/>
    <property type="match status" value="1"/>
</dbReference>
<dbReference type="InterPro" id="IPR046347">
    <property type="entry name" value="bZIP_sf"/>
</dbReference>
<dbReference type="Gene3D" id="1.20.5.170">
    <property type="match status" value="1"/>
</dbReference>
<feature type="compositionally biased region" description="Polar residues" evidence="1">
    <location>
        <begin position="51"/>
        <end position="72"/>
    </location>
</feature>
<feature type="compositionally biased region" description="Basic and acidic residues" evidence="1">
    <location>
        <begin position="428"/>
        <end position="444"/>
    </location>
</feature>
<dbReference type="SMART" id="SM00338">
    <property type="entry name" value="BRLZ"/>
    <property type="match status" value="1"/>
</dbReference>
<dbReference type="Pfam" id="PF00170">
    <property type="entry name" value="bZIP_1"/>
    <property type="match status" value="1"/>
</dbReference>
<evidence type="ECO:0000259" key="2">
    <source>
        <dbReference type="PROSITE" id="PS50217"/>
    </source>
</evidence>
<dbReference type="InterPro" id="IPR004827">
    <property type="entry name" value="bZIP"/>
</dbReference>
<accession>A0A9N8DVI6</accession>
<proteinExistence type="predicted"/>
<feature type="region of interest" description="Disordered" evidence="1">
    <location>
        <begin position="423"/>
        <end position="453"/>
    </location>
</feature>
<protein>
    <submittedName>
        <fullName evidence="3">BZIP transcription factor</fullName>
    </submittedName>
</protein>
<feature type="region of interest" description="Disordered" evidence="1">
    <location>
        <begin position="1"/>
        <end position="307"/>
    </location>
</feature>
<name>A0A9N8DVI6_9STRA</name>
<reference evidence="3" key="1">
    <citation type="submission" date="2020-06" db="EMBL/GenBank/DDBJ databases">
        <authorList>
            <consortium name="Plant Systems Biology data submission"/>
        </authorList>
    </citation>
    <scope>NUCLEOTIDE SEQUENCE</scope>
    <source>
        <strain evidence="3">D6</strain>
    </source>
</reference>
<feature type="compositionally biased region" description="Low complexity" evidence="1">
    <location>
        <begin position="197"/>
        <end position="210"/>
    </location>
</feature>
<evidence type="ECO:0000313" key="3">
    <source>
        <dbReference type="EMBL" id="CAB9509289.1"/>
    </source>
</evidence>
<feature type="domain" description="BZIP" evidence="2">
    <location>
        <begin position="429"/>
        <end position="464"/>
    </location>
</feature>
<feature type="compositionally biased region" description="Polar residues" evidence="1">
    <location>
        <begin position="85"/>
        <end position="97"/>
    </location>
</feature>
<dbReference type="OrthoDB" id="49082at2759"/>